<dbReference type="Ensembl" id="ENSLLET00000037818.1">
    <property type="protein sequence ID" value="ENSLLEP00000036414.1"/>
    <property type="gene ID" value="ENSLLEG00000023070.1"/>
</dbReference>
<feature type="domain" description="Endonuclease/exonuclease/phosphatase" evidence="1">
    <location>
        <begin position="12"/>
        <end position="234"/>
    </location>
</feature>
<dbReference type="InterPro" id="IPR005135">
    <property type="entry name" value="Endo/exonuclease/phosphatase"/>
</dbReference>
<dbReference type="Pfam" id="PF03372">
    <property type="entry name" value="Exo_endo_phos"/>
    <property type="match status" value="1"/>
</dbReference>
<accession>A0A8C5QE29</accession>
<evidence type="ECO:0000259" key="1">
    <source>
        <dbReference type="Pfam" id="PF03372"/>
    </source>
</evidence>
<evidence type="ECO:0000313" key="3">
    <source>
        <dbReference type="Proteomes" id="UP000694569"/>
    </source>
</evidence>
<dbReference type="Gene3D" id="3.60.10.10">
    <property type="entry name" value="Endonuclease/exonuclease/phosphatase"/>
    <property type="match status" value="1"/>
</dbReference>
<name>A0A8C5QE29_9ANUR</name>
<reference evidence="2" key="2">
    <citation type="submission" date="2025-09" db="UniProtKB">
        <authorList>
            <consortium name="Ensembl"/>
        </authorList>
    </citation>
    <scope>IDENTIFICATION</scope>
</reference>
<protein>
    <recommendedName>
        <fullName evidence="1">Endonuclease/exonuclease/phosphatase domain-containing protein</fullName>
    </recommendedName>
</protein>
<dbReference type="CDD" id="cd09076">
    <property type="entry name" value="L1-EN"/>
    <property type="match status" value="1"/>
</dbReference>
<dbReference type="SUPFAM" id="SSF56219">
    <property type="entry name" value="DNase I-like"/>
    <property type="match status" value="1"/>
</dbReference>
<dbReference type="Proteomes" id="UP000694569">
    <property type="component" value="Unplaced"/>
</dbReference>
<dbReference type="GeneTree" id="ENSGT00950000183016"/>
<dbReference type="GO" id="GO:0003824">
    <property type="term" value="F:catalytic activity"/>
    <property type="evidence" value="ECO:0007669"/>
    <property type="project" value="InterPro"/>
</dbReference>
<dbReference type="AlphaFoldDB" id="A0A8C5QE29"/>
<keyword evidence="3" id="KW-1185">Reference proteome</keyword>
<dbReference type="PANTHER" id="PTHR19446">
    <property type="entry name" value="REVERSE TRANSCRIPTASES"/>
    <property type="match status" value="1"/>
</dbReference>
<dbReference type="InterPro" id="IPR036691">
    <property type="entry name" value="Endo/exonu/phosph_ase_sf"/>
</dbReference>
<evidence type="ECO:0000313" key="2">
    <source>
        <dbReference type="Ensembl" id="ENSLLEP00000036414.1"/>
    </source>
</evidence>
<proteinExistence type="predicted"/>
<reference evidence="2" key="1">
    <citation type="submission" date="2025-08" db="UniProtKB">
        <authorList>
            <consortium name="Ensembl"/>
        </authorList>
    </citation>
    <scope>IDENTIFICATION</scope>
</reference>
<dbReference type="OrthoDB" id="9836372at2759"/>
<organism evidence="2 3">
    <name type="scientific">Leptobrachium leishanense</name>
    <name type="common">Leishan spiny toad</name>
    <dbReference type="NCBI Taxonomy" id="445787"/>
    <lineage>
        <taxon>Eukaryota</taxon>
        <taxon>Metazoa</taxon>
        <taxon>Chordata</taxon>
        <taxon>Craniata</taxon>
        <taxon>Vertebrata</taxon>
        <taxon>Euteleostomi</taxon>
        <taxon>Amphibia</taxon>
        <taxon>Batrachia</taxon>
        <taxon>Anura</taxon>
        <taxon>Pelobatoidea</taxon>
        <taxon>Megophryidae</taxon>
        <taxon>Leptobrachium</taxon>
    </lineage>
</organism>
<sequence length="546" mass="61939">MAMRQEPLILMSINASGLNMPEKRSGALRGFQKARASVVFIQESHFREGAAPRLTNSWFPIGFFSNNAVAKSKGVAILFHKSVPFVQQATLSDKDGRYVMVKGEIAGRKYTFANFYAPNKGQHRFMNKVLPLITEFSEGCLVLGGDLNVPLDPRLDTSSGRSAVPPHVTRSISKLLHTHRLVDCWRAMHTEDKDYTYFSHPAQIYSRLDYFFLPHYYLSDLQSVRIGSLTWSDHAPVTMRLLSPLHRPAVPAWRLNEFLLTDPPTSNDCEQTLALYFQDNDTPDVSPLSIWEAHKCVIRGFYIRKASEQKKHREAATIDLLARIHNLETLHKESLDPAQLTDLTTLRRELATLLNSTYHRHCLRSKTFFFAHGDKSGRLLARMLRARHLTTYIAKIRDTHGKTQHLPHRILPTIRSYFATLYDLPTPETDAGRTLHSQKIHAYLSQHVTRRLTPETDLLLDAPLTIEELSDAVKSSKAGKCPGPDGLPLQYYKRFAKILYPRFLAAFNAILEGHTIPYQTQAANISLIPKEGKDAERCDTTAPSPY</sequence>